<gene>
    <name evidence="1" type="primary">ORF100729</name>
</gene>
<reference evidence="1" key="1">
    <citation type="submission" date="2014-12" db="EMBL/GenBank/DDBJ databases">
        <title>Insight into the proteome of Arion vulgaris.</title>
        <authorList>
            <person name="Aradska J."/>
            <person name="Bulat T."/>
            <person name="Smidak R."/>
            <person name="Sarate P."/>
            <person name="Gangsoo J."/>
            <person name="Sialana F."/>
            <person name="Bilban M."/>
            <person name="Lubec G."/>
        </authorList>
    </citation>
    <scope>NUCLEOTIDE SEQUENCE</scope>
    <source>
        <tissue evidence="1">Skin</tissue>
    </source>
</reference>
<organism evidence="1">
    <name type="scientific">Arion vulgaris</name>
    <dbReference type="NCBI Taxonomy" id="1028688"/>
    <lineage>
        <taxon>Eukaryota</taxon>
        <taxon>Metazoa</taxon>
        <taxon>Spiralia</taxon>
        <taxon>Lophotrochozoa</taxon>
        <taxon>Mollusca</taxon>
        <taxon>Gastropoda</taxon>
        <taxon>Heterobranchia</taxon>
        <taxon>Euthyneura</taxon>
        <taxon>Panpulmonata</taxon>
        <taxon>Eupulmonata</taxon>
        <taxon>Stylommatophora</taxon>
        <taxon>Helicina</taxon>
        <taxon>Arionoidea</taxon>
        <taxon>Arionidae</taxon>
        <taxon>Arion</taxon>
    </lineage>
</organism>
<sequence>GTEWKIDDLRIIAADAGQLSQKGVFQDCCHVRQVLEETSYLMNSYQSQLHQEKYWKVKMTGVILTTSPTICTWSIKNMGLAPLYFDMPHGMKMGL</sequence>
<feature type="non-terminal residue" evidence="1">
    <location>
        <position position="1"/>
    </location>
</feature>
<proteinExistence type="predicted"/>
<dbReference type="AlphaFoldDB" id="A0A0B7A6L6"/>
<accession>A0A0B7A6L6</accession>
<dbReference type="EMBL" id="HACG01029744">
    <property type="protein sequence ID" value="CEK76609.1"/>
    <property type="molecule type" value="Transcribed_RNA"/>
</dbReference>
<name>A0A0B7A6L6_9EUPU</name>
<protein>
    <submittedName>
        <fullName evidence="1">Uncharacterized protein</fullName>
    </submittedName>
</protein>
<evidence type="ECO:0000313" key="1">
    <source>
        <dbReference type="EMBL" id="CEK76609.1"/>
    </source>
</evidence>